<reference evidence="9 12" key="2">
    <citation type="submission" date="2019-12" db="EMBL/GenBank/DDBJ databases">
        <authorList>
            <person name="Zheng J."/>
        </authorList>
    </citation>
    <scope>NUCLEOTIDE SEQUENCE [LARGE SCALE GENOMIC DNA]</scope>
    <source>
        <strain evidence="9 12">DSM 27347</strain>
    </source>
</reference>
<dbReference type="InterPro" id="IPR020097">
    <property type="entry name" value="PsdUridine_synth_TruA_a/b_dom"/>
</dbReference>
<comment type="catalytic activity">
    <reaction evidence="4 7">
        <text>uridine(38/39/40) in tRNA = pseudouridine(38/39/40) in tRNA</text>
        <dbReference type="Rhea" id="RHEA:22376"/>
        <dbReference type="Rhea" id="RHEA-COMP:10085"/>
        <dbReference type="Rhea" id="RHEA-COMP:10087"/>
        <dbReference type="ChEBI" id="CHEBI:65314"/>
        <dbReference type="ChEBI" id="CHEBI:65315"/>
        <dbReference type="EC" id="5.4.99.12"/>
    </reaction>
</comment>
<dbReference type="GO" id="GO:0003723">
    <property type="term" value="F:RNA binding"/>
    <property type="evidence" value="ECO:0007669"/>
    <property type="project" value="InterPro"/>
</dbReference>
<dbReference type="InterPro" id="IPR020103">
    <property type="entry name" value="PsdUridine_synth_cat_dom_sf"/>
</dbReference>
<dbReference type="EMBL" id="WSUT01000005">
    <property type="protein sequence ID" value="MWC44382.1"/>
    <property type="molecule type" value="Genomic_DNA"/>
</dbReference>
<gene>
    <name evidence="4 9" type="primary">truA</name>
    <name evidence="9" type="ORF">GQR91_12065</name>
    <name evidence="10" type="ORF">SAMN05216557_102117</name>
</gene>
<dbReference type="HAMAP" id="MF_00171">
    <property type="entry name" value="TruA"/>
    <property type="match status" value="1"/>
</dbReference>
<accession>A0A1G7I5U7</accession>
<comment type="function">
    <text evidence="4">Formation of pseudouridine at positions 38, 39 and 40 in the anticodon stem and loop of transfer RNAs.</text>
</comment>
<dbReference type="Proteomes" id="UP000323502">
    <property type="component" value="Unassembled WGS sequence"/>
</dbReference>
<dbReference type="FunFam" id="3.30.70.580:FF:000001">
    <property type="entry name" value="tRNA pseudouridine synthase A"/>
    <property type="match status" value="1"/>
</dbReference>
<dbReference type="OrthoDB" id="9811823at2"/>
<protein>
    <recommendedName>
        <fullName evidence="4">tRNA pseudouridine synthase A</fullName>
        <ecNumber evidence="4">5.4.99.12</ecNumber>
    </recommendedName>
    <alternativeName>
        <fullName evidence="4">tRNA pseudouridine(38-40) synthase</fullName>
    </alternativeName>
    <alternativeName>
        <fullName evidence="4">tRNA pseudouridylate synthase I</fullName>
    </alternativeName>
    <alternativeName>
        <fullName evidence="4">tRNA-uridine isomerase I</fullName>
    </alternativeName>
</protein>
<dbReference type="RefSeq" id="WP_149681589.1">
    <property type="nucleotide sequence ID" value="NZ_FNBI01000002.1"/>
</dbReference>
<dbReference type="Gene3D" id="3.30.70.660">
    <property type="entry name" value="Pseudouridine synthase I, catalytic domain, C-terminal subdomain"/>
    <property type="match status" value="1"/>
</dbReference>
<keyword evidence="2 4" id="KW-0819">tRNA processing</keyword>
<feature type="domain" description="Pseudouridine synthase I TruA alpha/beta" evidence="8">
    <location>
        <begin position="145"/>
        <end position="246"/>
    </location>
</feature>
<comment type="similarity">
    <text evidence="1 4 7">Belongs to the tRNA pseudouridine synthase TruA family.</text>
</comment>
<proteinExistence type="inferred from homology"/>
<dbReference type="NCBIfam" id="TIGR00071">
    <property type="entry name" value="hisT_truA"/>
    <property type="match status" value="1"/>
</dbReference>
<evidence type="ECO:0000313" key="11">
    <source>
        <dbReference type="Proteomes" id="UP000323502"/>
    </source>
</evidence>
<dbReference type="PANTHER" id="PTHR11142">
    <property type="entry name" value="PSEUDOURIDYLATE SYNTHASE"/>
    <property type="match status" value="1"/>
</dbReference>
<dbReference type="Proteomes" id="UP000436801">
    <property type="component" value="Unassembled WGS sequence"/>
</dbReference>
<evidence type="ECO:0000256" key="7">
    <source>
        <dbReference type="RuleBase" id="RU003792"/>
    </source>
</evidence>
<comment type="caution">
    <text evidence="4">Lacks conserved residue(s) required for the propagation of feature annotation.</text>
</comment>
<dbReference type="InterPro" id="IPR020094">
    <property type="entry name" value="TruA/RsuA/RluB/E/F_N"/>
</dbReference>
<keyword evidence="3 4" id="KW-0413">Isomerase</keyword>
<name>A0A1G7I5U7_9SPHN</name>
<keyword evidence="11" id="KW-1185">Reference proteome</keyword>
<dbReference type="InterPro" id="IPR001406">
    <property type="entry name" value="PsdUridine_synth_TruA"/>
</dbReference>
<dbReference type="Gene3D" id="3.30.70.580">
    <property type="entry name" value="Pseudouridine synthase I, catalytic domain, N-terminal subdomain"/>
    <property type="match status" value="1"/>
</dbReference>
<evidence type="ECO:0000256" key="1">
    <source>
        <dbReference type="ARBA" id="ARBA00009375"/>
    </source>
</evidence>
<dbReference type="InterPro" id="IPR020095">
    <property type="entry name" value="PsdUridine_synth_TruA_C"/>
</dbReference>
<dbReference type="CDD" id="cd02570">
    <property type="entry name" value="PseudoU_synth_EcTruA"/>
    <property type="match status" value="1"/>
</dbReference>
<dbReference type="EMBL" id="FNBI01000002">
    <property type="protein sequence ID" value="SDF07729.1"/>
    <property type="molecule type" value="Genomic_DNA"/>
</dbReference>
<evidence type="ECO:0000256" key="2">
    <source>
        <dbReference type="ARBA" id="ARBA00022694"/>
    </source>
</evidence>
<feature type="domain" description="Pseudouridine synthase I TruA alpha/beta" evidence="8">
    <location>
        <begin position="8"/>
        <end position="104"/>
    </location>
</feature>
<dbReference type="SUPFAM" id="SSF55120">
    <property type="entry name" value="Pseudouridine synthase"/>
    <property type="match status" value="1"/>
</dbReference>
<evidence type="ECO:0000256" key="5">
    <source>
        <dbReference type="PIRSR" id="PIRSR001430-1"/>
    </source>
</evidence>
<dbReference type="Pfam" id="PF01416">
    <property type="entry name" value="PseudoU_synth_1"/>
    <property type="match status" value="2"/>
</dbReference>
<feature type="binding site" evidence="4 6">
    <location>
        <position position="111"/>
    </location>
    <ligand>
        <name>substrate</name>
    </ligand>
</feature>
<reference evidence="10 11" key="1">
    <citation type="submission" date="2016-10" db="EMBL/GenBank/DDBJ databases">
        <authorList>
            <person name="Varghese N."/>
            <person name="Submissions S."/>
        </authorList>
    </citation>
    <scope>NUCLEOTIDE SEQUENCE [LARGE SCALE GENOMIC DNA]</scope>
    <source>
        <strain evidence="10 11">S7-754</strain>
    </source>
</reference>
<feature type="active site" description="Nucleophile" evidence="4 5">
    <location>
        <position position="52"/>
    </location>
</feature>
<evidence type="ECO:0000313" key="12">
    <source>
        <dbReference type="Proteomes" id="UP000436801"/>
    </source>
</evidence>
<organism evidence="10 11">
    <name type="scientific">Sphingomonas carotinifaciens</name>
    <dbReference type="NCBI Taxonomy" id="1166323"/>
    <lineage>
        <taxon>Bacteria</taxon>
        <taxon>Pseudomonadati</taxon>
        <taxon>Pseudomonadota</taxon>
        <taxon>Alphaproteobacteria</taxon>
        <taxon>Sphingomonadales</taxon>
        <taxon>Sphingomonadaceae</taxon>
        <taxon>Sphingomonas</taxon>
    </lineage>
</organism>
<dbReference type="PIRSF" id="PIRSF001430">
    <property type="entry name" value="tRNA_psdUrid_synth"/>
    <property type="match status" value="1"/>
</dbReference>
<evidence type="ECO:0000256" key="4">
    <source>
        <dbReference type="HAMAP-Rule" id="MF_00171"/>
    </source>
</evidence>
<sequence>MTRFALLVEYDGRPFMGWQRQAHGPSVQQALEEAVFAITGEKAAVHASGRTDAGVHALGMRAHVDIAKPITPFRLMEALNARVRPAPVAVLACEVVADDWHARFSCIGRSYEYRIVNRRATLTHEKGLAWQVAHPLDTDAMAAGAAQLLGRHDFTTFRSAHCQADSPVRTLDRLEVARIGDRVTVRAAARSFLHHQVRSMVGCLVHVGMGRWTPDDVGAALAAQDRQRLALNAPPDGLFFVSAAYP</sequence>
<evidence type="ECO:0000313" key="10">
    <source>
        <dbReference type="EMBL" id="SDF07729.1"/>
    </source>
</evidence>
<dbReference type="AlphaFoldDB" id="A0A1G7I5U7"/>
<dbReference type="PANTHER" id="PTHR11142:SF0">
    <property type="entry name" value="TRNA PSEUDOURIDINE SYNTHASE-LIKE 1"/>
    <property type="match status" value="1"/>
</dbReference>
<evidence type="ECO:0000256" key="3">
    <source>
        <dbReference type="ARBA" id="ARBA00023235"/>
    </source>
</evidence>
<evidence type="ECO:0000256" key="6">
    <source>
        <dbReference type="PIRSR" id="PIRSR001430-2"/>
    </source>
</evidence>
<dbReference type="GO" id="GO:0160147">
    <property type="term" value="F:tRNA pseudouridine(38-40) synthase activity"/>
    <property type="evidence" value="ECO:0007669"/>
    <property type="project" value="UniProtKB-EC"/>
</dbReference>
<evidence type="ECO:0000313" key="9">
    <source>
        <dbReference type="EMBL" id="MWC44382.1"/>
    </source>
</evidence>
<comment type="subunit">
    <text evidence="4">Homodimer.</text>
</comment>
<dbReference type="GO" id="GO:0031119">
    <property type="term" value="P:tRNA pseudouridine synthesis"/>
    <property type="evidence" value="ECO:0007669"/>
    <property type="project" value="UniProtKB-UniRule"/>
</dbReference>
<evidence type="ECO:0000259" key="8">
    <source>
        <dbReference type="Pfam" id="PF01416"/>
    </source>
</evidence>
<dbReference type="EC" id="5.4.99.12" evidence="4"/>